<feature type="signal peptide" evidence="1">
    <location>
        <begin position="1"/>
        <end position="20"/>
    </location>
</feature>
<dbReference type="RefSeq" id="WP_090392201.1">
    <property type="nucleotide sequence ID" value="NZ_FMZO01000015.1"/>
</dbReference>
<organism evidence="2 3">
    <name type="scientific">Niabella drilacis (strain DSM 25811 / CCM 8410 / CCUG 62505 / LMG 26954 / E90)</name>
    <dbReference type="NCBI Taxonomy" id="1285928"/>
    <lineage>
        <taxon>Bacteria</taxon>
        <taxon>Pseudomonadati</taxon>
        <taxon>Bacteroidota</taxon>
        <taxon>Chitinophagia</taxon>
        <taxon>Chitinophagales</taxon>
        <taxon>Chitinophagaceae</taxon>
        <taxon>Niabella</taxon>
    </lineage>
</organism>
<proteinExistence type="predicted"/>
<dbReference type="EMBL" id="FMZO01000015">
    <property type="protein sequence ID" value="SDD88912.1"/>
    <property type="molecule type" value="Genomic_DNA"/>
</dbReference>
<evidence type="ECO:0000313" key="3">
    <source>
        <dbReference type="Proteomes" id="UP000198757"/>
    </source>
</evidence>
<dbReference type="STRING" id="1285928.SAMN04487894_11596"/>
<dbReference type="Proteomes" id="UP000198757">
    <property type="component" value="Unassembled WGS sequence"/>
</dbReference>
<protein>
    <submittedName>
        <fullName evidence="2">Uncharacterized protein</fullName>
    </submittedName>
</protein>
<evidence type="ECO:0000256" key="1">
    <source>
        <dbReference type="SAM" id="SignalP"/>
    </source>
</evidence>
<accession>A0A1G6YF14</accession>
<dbReference type="AlphaFoldDB" id="A0A1G6YF14"/>
<reference evidence="3" key="1">
    <citation type="submission" date="2016-10" db="EMBL/GenBank/DDBJ databases">
        <authorList>
            <person name="Varghese N."/>
            <person name="Submissions S."/>
        </authorList>
    </citation>
    <scope>NUCLEOTIDE SEQUENCE [LARGE SCALE GENOMIC DNA]</scope>
    <source>
        <strain evidence="3">DSM 25811 / CCM 8410 / LMG 26954 / E90</strain>
    </source>
</reference>
<keyword evidence="1" id="KW-0732">Signal</keyword>
<dbReference type="OrthoDB" id="750023at2"/>
<keyword evidence="3" id="KW-1185">Reference proteome</keyword>
<sequence length="348" mass="39583">MKRYGLLLPAMLLFYGITAAQEDTSKAALRKKYENSDIHQELKKKMASDYSYPDSIILAPLHFINTTITLDTPAVLFERFSVDVTIKTPVPDDYRFYIAPFNGTLNRMQYYGGIQTASDGKPIRGGDSRGIGRGGIFSRWMERNREALKTDGYYASSDAEGDFISVRNKVKWDKGRYRLTLYKSGYVPGKPVPDSFSSKDIIFSWGEYEHSWVTMEVENLDRHERFIIGSLAFPGRELRFGNWEGIFLEQYGTVINFAAQKPAIGGRVTYYKELPVIRLSIGNIRLNGKPLHPLKVQTFHNRTHHPEQSKIPMPLPLLSKSSYNAKTGVIEYEVGAFQGWKTPVTPDL</sequence>
<name>A0A1G6YF14_NIADE</name>
<evidence type="ECO:0000313" key="2">
    <source>
        <dbReference type="EMBL" id="SDD88912.1"/>
    </source>
</evidence>
<gene>
    <name evidence="2" type="ORF">SAMN04487894_11596</name>
</gene>
<feature type="chain" id="PRO_5011597204" evidence="1">
    <location>
        <begin position="21"/>
        <end position="348"/>
    </location>
</feature>